<dbReference type="AlphaFoldDB" id="A0AAN0M9H0"/>
<dbReference type="Proteomes" id="UP001451782">
    <property type="component" value="Chromosome"/>
</dbReference>
<reference evidence="3 4" key="1">
    <citation type="submission" date="2024-04" db="EMBL/GenBank/DDBJ databases">
        <title>Phylogenomic analyses of a clade within the roseobacter group suggest taxonomic reassignments of species of the genera Aestuariivita, Citreicella, Loktanella, Nautella, Pelagibaca, Ruegeria, Thalassobius, Thiobacimonas and Tropicibacter, and the proposal o.</title>
        <authorList>
            <person name="Jeon C.O."/>
        </authorList>
    </citation>
    <scope>NUCLEOTIDE SEQUENCE [LARGE SCALE GENOMIC DNA]</scope>
    <source>
        <strain evidence="3 4">G8-12</strain>
    </source>
</reference>
<evidence type="ECO:0000313" key="4">
    <source>
        <dbReference type="Proteomes" id="UP001451782"/>
    </source>
</evidence>
<organism evidence="3 4">
    <name type="scientific">Yoonia algicola</name>
    <dbReference type="NCBI Taxonomy" id="3137368"/>
    <lineage>
        <taxon>Bacteria</taxon>
        <taxon>Pseudomonadati</taxon>
        <taxon>Pseudomonadota</taxon>
        <taxon>Alphaproteobacteria</taxon>
        <taxon>Rhodobacterales</taxon>
        <taxon>Paracoccaceae</taxon>
        <taxon>Yoonia</taxon>
    </lineage>
</organism>
<protein>
    <submittedName>
        <fullName evidence="3">FAD-binding oxidoreductase</fullName>
        <ecNumber evidence="3">1.-.-.-</ecNumber>
    </submittedName>
</protein>
<dbReference type="InterPro" id="IPR036188">
    <property type="entry name" value="FAD/NAD-bd_sf"/>
</dbReference>
<dbReference type="Pfam" id="PF01266">
    <property type="entry name" value="DAO"/>
    <property type="match status" value="1"/>
</dbReference>
<dbReference type="PANTHER" id="PTHR13847">
    <property type="entry name" value="SARCOSINE DEHYDROGENASE-RELATED"/>
    <property type="match status" value="1"/>
</dbReference>
<feature type="domain" description="FAD dependent oxidoreductase" evidence="2">
    <location>
        <begin position="38"/>
        <end position="388"/>
    </location>
</feature>
<sequence>MNPLYRNDRHGQFPESWYVASADIPAERPPLTGEIQADVCIIGAGYTGLSAARHLALKGLDVVVLEAHRTGFGASGRNGGQVCSGYDSNQTTLTRKLGAGPAKALWGLAEEAKSDLRNLCANHIPEARYTPGVMHGTYTAKETAQDEAEVDLLASAYGYDQARVCGPDEMRGLINSPQYHGGLLDMGAGHIHPLRYVLGLARLAEDAGARIFERSEVHRIDKGDPAIVATNKGRVKARFVVLAGNGYLPNLERKVAARVMPLNSFIGATEPLGDRADEILGQDIAVHDSKWVANYFRLSEDKRLLFGGRPSYSLGFPEGIASLMQKRIANIFPQLDGVKVDYAWGGTLGVTIPRMPAVIRVPPNILSAGGYSGHGVALSGLAGEVMAEAIAGQAGRFDILADLNVPNYPGGAAFRSPLLRLAMTWYAMRDRLGL</sequence>
<keyword evidence="4" id="KW-1185">Reference proteome</keyword>
<dbReference type="GO" id="GO:0005737">
    <property type="term" value="C:cytoplasm"/>
    <property type="evidence" value="ECO:0007669"/>
    <property type="project" value="TreeGrafter"/>
</dbReference>
<accession>A0AAN0M9H0</accession>
<dbReference type="EC" id="1.-.-.-" evidence="3"/>
<evidence type="ECO:0000313" key="3">
    <source>
        <dbReference type="EMBL" id="WZU65227.1"/>
    </source>
</evidence>
<evidence type="ECO:0000259" key="2">
    <source>
        <dbReference type="Pfam" id="PF01266"/>
    </source>
</evidence>
<name>A0AAN0M9H0_9RHOB</name>
<gene>
    <name evidence="3" type="ORF">AABB28_08200</name>
</gene>
<dbReference type="SUPFAM" id="SSF51905">
    <property type="entry name" value="FAD/NAD(P)-binding domain"/>
    <property type="match status" value="1"/>
</dbReference>
<dbReference type="Gene3D" id="3.50.50.60">
    <property type="entry name" value="FAD/NAD(P)-binding domain"/>
    <property type="match status" value="1"/>
</dbReference>
<dbReference type="EMBL" id="CP151762">
    <property type="protein sequence ID" value="WZU65227.1"/>
    <property type="molecule type" value="Genomic_DNA"/>
</dbReference>
<dbReference type="GO" id="GO:0016491">
    <property type="term" value="F:oxidoreductase activity"/>
    <property type="evidence" value="ECO:0007669"/>
    <property type="project" value="UniProtKB-KW"/>
</dbReference>
<keyword evidence="1 3" id="KW-0560">Oxidoreductase</keyword>
<dbReference type="KEGG" id="yag:AABB28_08200"/>
<evidence type="ECO:0000256" key="1">
    <source>
        <dbReference type="ARBA" id="ARBA00023002"/>
    </source>
</evidence>
<proteinExistence type="predicted"/>
<dbReference type="InterPro" id="IPR006076">
    <property type="entry name" value="FAD-dep_OxRdtase"/>
</dbReference>
<dbReference type="Gene3D" id="3.30.9.10">
    <property type="entry name" value="D-Amino Acid Oxidase, subunit A, domain 2"/>
    <property type="match status" value="1"/>
</dbReference>
<dbReference type="PANTHER" id="PTHR13847:SF281">
    <property type="entry name" value="FAD DEPENDENT OXIDOREDUCTASE DOMAIN-CONTAINING PROTEIN"/>
    <property type="match status" value="1"/>
</dbReference>
<dbReference type="RefSeq" id="WP_342071575.1">
    <property type="nucleotide sequence ID" value="NZ_CP151762.1"/>
</dbReference>